<dbReference type="PANTHER" id="PTHR21461:SF69">
    <property type="entry name" value="GLYCOSYLTRANSFERASE FAMILY 92 PROTEIN"/>
    <property type="match status" value="1"/>
</dbReference>
<dbReference type="SUPFAM" id="SSF53448">
    <property type="entry name" value="Nucleotide-diphospho-sugar transferases"/>
    <property type="match status" value="1"/>
</dbReference>
<evidence type="ECO:0000256" key="1">
    <source>
        <dbReference type="ARBA" id="ARBA00004167"/>
    </source>
</evidence>
<gene>
    <name evidence="5" type="ORF">WJX84_004019</name>
</gene>
<evidence type="ECO:0000256" key="2">
    <source>
        <dbReference type="ARBA" id="ARBA00022692"/>
    </source>
</evidence>
<feature type="transmembrane region" description="Helical" evidence="4">
    <location>
        <begin position="123"/>
        <end position="149"/>
    </location>
</feature>
<keyword evidence="2 4" id="KW-0812">Transmembrane</keyword>
<dbReference type="Pfam" id="PF13704">
    <property type="entry name" value="Glyco_tranf_2_4"/>
    <property type="match status" value="1"/>
</dbReference>
<feature type="transmembrane region" description="Helical" evidence="4">
    <location>
        <begin position="80"/>
        <end position="103"/>
    </location>
</feature>
<dbReference type="GO" id="GO:0016757">
    <property type="term" value="F:glycosyltransferase activity"/>
    <property type="evidence" value="ECO:0007669"/>
    <property type="project" value="TreeGrafter"/>
</dbReference>
<evidence type="ECO:0000256" key="3">
    <source>
        <dbReference type="ARBA" id="ARBA00022989"/>
    </source>
</evidence>
<dbReference type="EMBL" id="JALJOV010001600">
    <property type="protein sequence ID" value="KAK9845631.1"/>
    <property type="molecule type" value="Genomic_DNA"/>
</dbReference>
<comment type="caution">
    <text evidence="5">The sequence shown here is derived from an EMBL/GenBank/DDBJ whole genome shotgun (WGS) entry which is preliminary data.</text>
</comment>
<reference evidence="5 6" key="1">
    <citation type="journal article" date="2024" name="Nat. Commun.">
        <title>Phylogenomics reveals the evolutionary origins of lichenization in chlorophyte algae.</title>
        <authorList>
            <person name="Puginier C."/>
            <person name="Libourel C."/>
            <person name="Otte J."/>
            <person name="Skaloud P."/>
            <person name="Haon M."/>
            <person name="Grisel S."/>
            <person name="Petersen M."/>
            <person name="Berrin J.G."/>
            <person name="Delaux P.M."/>
            <person name="Dal Grande F."/>
            <person name="Keller J."/>
        </authorList>
    </citation>
    <scope>NUCLEOTIDE SEQUENCE [LARGE SCALE GENOMIC DNA]</scope>
    <source>
        <strain evidence="5 6">SAG 2523</strain>
    </source>
</reference>
<organism evidence="5 6">
    <name type="scientific">Apatococcus fuscideae</name>
    <dbReference type="NCBI Taxonomy" id="2026836"/>
    <lineage>
        <taxon>Eukaryota</taxon>
        <taxon>Viridiplantae</taxon>
        <taxon>Chlorophyta</taxon>
        <taxon>core chlorophytes</taxon>
        <taxon>Trebouxiophyceae</taxon>
        <taxon>Chlorellales</taxon>
        <taxon>Chlorellaceae</taxon>
        <taxon>Apatococcus</taxon>
    </lineage>
</organism>
<keyword evidence="4" id="KW-0472">Membrane</keyword>
<dbReference type="AlphaFoldDB" id="A0AAW1SIZ2"/>
<evidence type="ECO:0000256" key="4">
    <source>
        <dbReference type="SAM" id="Phobius"/>
    </source>
</evidence>
<dbReference type="InterPro" id="IPR029044">
    <property type="entry name" value="Nucleotide-diphossugar_trans"/>
</dbReference>
<sequence length="790" mass="90131">MSASAVARAAVEVSAGEDSPVLALQLRQLLKTLTPQDQRTIEQRGRKLSHQRKRLTLFQQPLRTLYYFCGCMGSAGARGLVWLVHSPITLFLLLPCLIAYASLKYTGREAARVEDAELWITYTAWWVGLGVLSSIGLGTGMHSGLLFLFPHMLQVCLAAETCHHVSFDVRHDAWWSSKGFQCGNHPPQDLHYWNIVLKVFGTAALWGAGTAIGEIPPYAFSFKAAKAGDDNDTFDELFGIQYVTENRNVFQRIVGSMQAWMLGVIERYGFMGVLLLASWPNALFDLCGIVCGHFRMPFWQFFGATLIGKGIVKVFMQTLVLVALFRQQTREKIIAWIEWVLPDRIPGLWGYLGLTSTPAELLHDYIRKRIAEFQEGVSRRAAAQALDSRWFFQRLVDEARASLNSWAGFRRWIWSQVPPPWTLIVIGLMPFFEDTGPPPGPRLVACTLLKDEMPMLVEWIEFHRMLGFSQLVIYDDGSTDGTHLVERFYQQQGRDYVTYVPNTYNGTRIERRIEAAGQCFKHFQHLADWIIHLDIDEFIWSPQHDPLQGYFEQEVSAETHILYTGATRFGWGSQRRRYSYAFEEVPESQGLGQTIKLVNPAGLQLVTQSHFMRAADRRFGEPEDLVENSLEYCRSQRTTATRLSPCTNDGEMRHGKTWVRASTGQGLWTHGGSVQVDRGSGLEWFQIGDGMHMNTSECPSPICERADPWRLHIYHYRSPSMEDELKKSADWALQTDEGFFSWLTDEQYTETTQYLNTIRDVAMMQFGARLEQRVAALLYPPSHQDKLQSQ</sequence>
<evidence type="ECO:0000313" key="5">
    <source>
        <dbReference type="EMBL" id="KAK9845631.1"/>
    </source>
</evidence>
<keyword evidence="3 4" id="KW-1133">Transmembrane helix</keyword>
<name>A0AAW1SIZ2_9CHLO</name>
<dbReference type="PANTHER" id="PTHR21461">
    <property type="entry name" value="GLYCOSYLTRANSFERASE FAMILY 92 PROTEIN"/>
    <property type="match status" value="1"/>
</dbReference>
<comment type="subcellular location">
    <subcellularLocation>
        <location evidence="1">Membrane</location>
        <topology evidence="1">Single-pass membrane protein</topology>
    </subcellularLocation>
</comment>
<dbReference type="GO" id="GO:0005737">
    <property type="term" value="C:cytoplasm"/>
    <property type="evidence" value="ECO:0007669"/>
    <property type="project" value="TreeGrafter"/>
</dbReference>
<keyword evidence="6" id="KW-1185">Reference proteome</keyword>
<evidence type="ECO:0000313" key="6">
    <source>
        <dbReference type="Proteomes" id="UP001485043"/>
    </source>
</evidence>
<proteinExistence type="predicted"/>
<accession>A0AAW1SIZ2</accession>
<protein>
    <submittedName>
        <fullName evidence="5">Uncharacterized protein</fullName>
    </submittedName>
</protein>
<dbReference type="Proteomes" id="UP001485043">
    <property type="component" value="Unassembled WGS sequence"/>
</dbReference>
<dbReference type="GO" id="GO:0016020">
    <property type="term" value="C:membrane"/>
    <property type="evidence" value="ECO:0007669"/>
    <property type="project" value="UniProtKB-SubCell"/>
</dbReference>